<reference evidence="2 3" key="1">
    <citation type="journal article" date="2019" name="Int. J. Syst. Evol. Microbiol.">
        <title>The Global Catalogue of Microorganisms (GCM) 10K type strain sequencing project: providing services to taxonomists for standard genome sequencing and annotation.</title>
        <authorList>
            <consortium name="The Broad Institute Genomics Platform"/>
            <consortium name="The Broad Institute Genome Sequencing Center for Infectious Disease"/>
            <person name="Wu L."/>
            <person name="Ma J."/>
        </authorList>
    </citation>
    <scope>NUCLEOTIDE SEQUENCE [LARGE SCALE GENOMIC DNA]</scope>
    <source>
        <strain evidence="2 3">JCM 16114</strain>
    </source>
</reference>
<dbReference type="EMBL" id="BAAAQX010000063">
    <property type="protein sequence ID" value="GAA2216189.1"/>
    <property type="molecule type" value="Genomic_DNA"/>
</dbReference>
<organism evidence="2 3">
    <name type="scientific">Nonomuraea monospora</name>
    <dbReference type="NCBI Taxonomy" id="568818"/>
    <lineage>
        <taxon>Bacteria</taxon>
        <taxon>Bacillati</taxon>
        <taxon>Actinomycetota</taxon>
        <taxon>Actinomycetes</taxon>
        <taxon>Streptosporangiales</taxon>
        <taxon>Streptosporangiaceae</taxon>
        <taxon>Nonomuraea</taxon>
    </lineage>
</organism>
<keyword evidence="3" id="KW-1185">Reference proteome</keyword>
<evidence type="ECO:0008006" key="4">
    <source>
        <dbReference type="Google" id="ProtNLM"/>
    </source>
</evidence>
<name>A0ABN3D334_9ACTN</name>
<evidence type="ECO:0000256" key="1">
    <source>
        <dbReference type="SAM" id="MobiDB-lite"/>
    </source>
</evidence>
<comment type="caution">
    <text evidence="2">The sequence shown here is derived from an EMBL/GenBank/DDBJ whole genome shotgun (WGS) entry which is preliminary data.</text>
</comment>
<evidence type="ECO:0000313" key="2">
    <source>
        <dbReference type="EMBL" id="GAA2216189.1"/>
    </source>
</evidence>
<gene>
    <name evidence="2" type="ORF">GCM10009850_116580</name>
</gene>
<accession>A0ABN3D334</accession>
<proteinExistence type="predicted"/>
<sequence length="278" mass="30168">MEHLSRNHPGLLGGPQVQALRQILVQNYYCDSTGRLRWRDDDDDSGLPPSANGPDVITDVVTMPATSADTEVLPGIHTRLGRRGRRPEQHLLNGGYTSLVHLEQAEREHQITVVGPLSGNPTHQNRQGEGFARDDFRIDFDRQEVTCPQGQVSKGWHGPHSTSSLTVAPLIVARFTKSQCQPCPVRAKCNVERLSRHPPGEPGTYIHGSSTITPDVPPPSSGVSPGRAPLPDQSWPKEPVYGAVMRNTGIWAAICWKSSSGACRSTGMCGRAPGARAK</sequence>
<evidence type="ECO:0000313" key="3">
    <source>
        <dbReference type="Proteomes" id="UP001499843"/>
    </source>
</evidence>
<feature type="region of interest" description="Disordered" evidence="1">
    <location>
        <begin position="35"/>
        <end position="54"/>
    </location>
</feature>
<dbReference type="Proteomes" id="UP001499843">
    <property type="component" value="Unassembled WGS sequence"/>
</dbReference>
<feature type="region of interest" description="Disordered" evidence="1">
    <location>
        <begin position="194"/>
        <end position="234"/>
    </location>
</feature>
<protein>
    <recommendedName>
        <fullName evidence="4">Transposase DDE domain-containing protein</fullName>
    </recommendedName>
</protein>
<dbReference type="RefSeq" id="WP_344495562.1">
    <property type="nucleotide sequence ID" value="NZ_BAAAQX010000063.1"/>
</dbReference>